<evidence type="ECO:0000313" key="2">
    <source>
        <dbReference type="EMBL" id="GGA29919.1"/>
    </source>
</evidence>
<sequence>MTLHILSCNGEAVAPYLEDLARLRTTVFRDYPYLYEGSTDYESDYLMAYARSPRSVFVLALDDQEVVGAATGIPLIDDQTAFQLPFRKKGYALEPIFYFGESVLLHTYRGKGIGHRFFDERETHARRSGFKLAAFCAVERDEHDPRRPPEYRSNDAFWAKRGYQRQHDLFCELSWRELGQQEASPHLLRFWLRSLEF</sequence>
<protein>
    <submittedName>
        <fullName evidence="2">N-acetyltransferase</fullName>
    </submittedName>
</protein>
<dbReference type="EMBL" id="BMJA01000001">
    <property type="protein sequence ID" value="GGA29919.1"/>
    <property type="molecule type" value="Genomic_DNA"/>
</dbReference>
<dbReference type="Gene3D" id="3.40.630.30">
    <property type="match status" value="1"/>
</dbReference>
<dbReference type="PROSITE" id="PS51186">
    <property type="entry name" value="GNAT"/>
    <property type="match status" value="1"/>
</dbReference>
<dbReference type="Proteomes" id="UP000620046">
    <property type="component" value="Unassembled WGS sequence"/>
</dbReference>
<dbReference type="InterPro" id="IPR016181">
    <property type="entry name" value="Acyl_CoA_acyltransferase"/>
</dbReference>
<name>A0ABQ1FT41_9GAMM</name>
<organism evidence="2 3">
    <name type="scientific">Dyella nitratireducens</name>
    <dbReference type="NCBI Taxonomy" id="1849580"/>
    <lineage>
        <taxon>Bacteria</taxon>
        <taxon>Pseudomonadati</taxon>
        <taxon>Pseudomonadota</taxon>
        <taxon>Gammaproteobacteria</taxon>
        <taxon>Lysobacterales</taxon>
        <taxon>Rhodanobacteraceae</taxon>
        <taxon>Dyella</taxon>
    </lineage>
</organism>
<feature type="domain" description="N-acetyltransferase" evidence="1">
    <location>
        <begin position="11"/>
        <end position="197"/>
    </location>
</feature>
<evidence type="ECO:0000313" key="3">
    <source>
        <dbReference type="Proteomes" id="UP000620046"/>
    </source>
</evidence>
<dbReference type="InterPro" id="IPR000182">
    <property type="entry name" value="GNAT_dom"/>
</dbReference>
<dbReference type="Pfam" id="PF00583">
    <property type="entry name" value="Acetyltransf_1"/>
    <property type="match status" value="1"/>
</dbReference>
<proteinExistence type="predicted"/>
<accession>A0ABQ1FT41</accession>
<dbReference type="CDD" id="cd04301">
    <property type="entry name" value="NAT_SF"/>
    <property type="match status" value="1"/>
</dbReference>
<comment type="caution">
    <text evidence="2">The sequence shown here is derived from an EMBL/GenBank/DDBJ whole genome shotgun (WGS) entry which is preliminary data.</text>
</comment>
<dbReference type="SUPFAM" id="SSF55729">
    <property type="entry name" value="Acyl-CoA N-acyltransferases (Nat)"/>
    <property type="match status" value="1"/>
</dbReference>
<evidence type="ECO:0000259" key="1">
    <source>
        <dbReference type="PROSITE" id="PS51186"/>
    </source>
</evidence>
<gene>
    <name evidence="2" type="ORF">GCM10010981_18620</name>
</gene>
<keyword evidence="3" id="KW-1185">Reference proteome</keyword>
<dbReference type="RefSeq" id="WP_188793926.1">
    <property type="nucleotide sequence ID" value="NZ_BMJA01000001.1"/>
</dbReference>
<reference evidence="3" key="1">
    <citation type="journal article" date="2019" name="Int. J. Syst. Evol. Microbiol.">
        <title>The Global Catalogue of Microorganisms (GCM) 10K type strain sequencing project: providing services to taxonomists for standard genome sequencing and annotation.</title>
        <authorList>
            <consortium name="The Broad Institute Genomics Platform"/>
            <consortium name="The Broad Institute Genome Sequencing Center for Infectious Disease"/>
            <person name="Wu L."/>
            <person name="Ma J."/>
        </authorList>
    </citation>
    <scope>NUCLEOTIDE SEQUENCE [LARGE SCALE GENOMIC DNA]</scope>
    <source>
        <strain evidence="3">CGMCC 1.15439</strain>
    </source>
</reference>